<dbReference type="Proteomes" id="UP000054279">
    <property type="component" value="Unassembled WGS sequence"/>
</dbReference>
<reference evidence="2 3" key="1">
    <citation type="submission" date="2014-06" db="EMBL/GenBank/DDBJ databases">
        <title>Evolutionary Origins and Diversification of the Mycorrhizal Mutualists.</title>
        <authorList>
            <consortium name="DOE Joint Genome Institute"/>
            <consortium name="Mycorrhizal Genomics Consortium"/>
            <person name="Kohler A."/>
            <person name="Kuo A."/>
            <person name="Nagy L.G."/>
            <person name="Floudas D."/>
            <person name="Copeland A."/>
            <person name="Barry K.W."/>
            <person name="Cichocki N."/>
            <person name="Veneault-Fourrey C."/>
            <person name="LaButti K."/>
            <person name="Lindquist E.A."/>
            <person name="Lipzen A."/>
            <person name="Lundell T."/>
            <person name="Morin E."/>
            <person name="Murat C."/>
            <person name="Riley R."/>
            <person name="Ohm R."/>
            <person name="Sun H."/>
            <person name="Tunlid A."/>
            <person name="Henrissat B."/>
            <person name="Grigoriev I.V."/>
            <person name="Hibbett D.S."/>
            <person name="Martin F."/>
        </authorList>
    </citation>
    <scope>NUCLEOTIDE SEQUENCE [LARGE SCALE GENOMIC DNA]</scope>
    <source>
        <strain evidence="2 3">SS14</strain>
    </source>
</reference>
<dbReference type="AlphaFoldDB" id="A0A0C9VTQ7"/>
<accession>A0A0C9VTQ7</accession>
<dbReference type="EMBL" id="KN837133">
    <property type="protein sequence ID" value="KIJ41900.1"/>
    <property type="molecule type" value="Genomic_DNA"/>
</dbReference>
<dbReference type="HOGENOM" id="CLU_700516_0_0_1"/>
<proteinExistence type="predicted"/>
<evidence type="ECO:0000313" key="3">
    <source>
        <dbReference type="Proteomes" id="UP000054279"/>
    </source>
</evidence>
<keyword evidence="3" id="KW-1185">Reference proteome</keyword>
<gene>
    <name evidence="2" type="ORF">M422DRAFT_254911</name>
</gene>
<evidence type="ECO:0000256" key="1">
    <source>
        <dbReference type="SAM" id="MobiDB-lite"/>
    </source>
</evidence>
<feature type="region of interest" description="Disordered" evidence="1">
    <location>
        <begin position="370"/>
        <end position="394"/>
    </location>
</feature>
<sequence length="394" mass="44300">MTSNELNFFKYADSVRVSQNSSIDAPLNPTNANPECEGQPDEYDYDLTERIFETEQYNNDFPKIFSNMHIPNLEPVGNIFQPLLSNAPLRENKSLPHLARTVNLDNVDPTLLRSSVQEDSMIHNIEITHTVENNLSPRFTTGSPTSKHAQTNTSSLYLYRLGKAEKTPDLVLAYIKSRQDTTSINSSGQHQCSSYLHWESESSDLSSKFRLYVCGFEWFRFVIAPFVTWTAEALLLLRVHALYAKGLVVLFVTSTTCEVNFDDITCDPFTTSKLNNYIGNINLQLTAVVTATLASHLFLDLREAAYRTGNIYGRPSEMTRSLRPWIVAPAAMVSTRLTLPLPALEQHTTRNTALDDFLETKELHANITILEGPDQEIEGSETNPSLPRRSTLSG</sequence>
<evidence type="ECO:0000313" key="2">
    <source>
        <dbReference type="EMBL" id="KIJ41900.1"/>
    </source>
</evidence>
<name>A0A0C9VTQ7_SPHS4</name>
<organism evidence="2 3">
    <name type="scientific">Sphaerobolus stellatus (strain SS14)</name>
    <dbReference type="NCBI Taxonomy" id="990650"/>
    <lineage>
        <taxon>Eukaryota</taxon>
        <taxon>Fungi</taxon>
        <taxon>Dikarya</taxon>
        <taxon>Basidiomycota</taxon>
        <taxon>Agaricomycotina</taxon>
        <taxon>Agaricomycetes</taxon>
        <taxon>Phallomycetidae</taxon>
        <taxon>Geastrales</taxon>
        <taxon>Sphaerobolaceae</taxon>
        <taxon>Sphaerobolus</taxon>
    </lineage>
</organism>
<feature type="compositionally biased region" description="Polar residues" evidence="1">
    <location>
        <begin position="380"/>
        <end position="394"/>
    </location>
</feature>
<protein>
    <submittedName>
        <fullName evidence="2">Unplaced genomic scaffold SPHSTscaffold_58, whole genome shotgun sequence</fullName>
    </submittedName>
</protein>